<feature type="region of interest" description="Disordered" evidence="1">
    <location>
        <begin position="1"/>
        <end position="29"/>
    </location>
</feature>
<sequence>MPVPTSDLCREERESASEGGLTSPRIDVNLRCGSGTPSVPTIRLQSTLETPPFASLESSEHQWDLIFGMAKADLCPSLQAPFPHRCEDCSFGVLPSFTNSALLVLPSAPLNPQYGSQPSHATVRKNGN</sequence>
<dbReference type="AlphaFoldDB" id="L9L471"/>
<gene>
    <name evidence="2" type="ORF">TREES_T100009713</name>
</gene>
<reference evidence="3" key="2">
    <citation type="journal article" date="2013" name="Nat. Commun.">
        <title>Genome of the Chinese tree shrew.</title>
        <authorList>
            <person name="Fan Y."/>
            <person name="Huang Z.Y."/>
            <person name="Cao C.C."/>
            <person name="Chen C.S."/>
            <person name="Chen Y.X."/>
            <person name="Fan D.D."/>
            <person name="He J."/>
            <person name="Hou H.L."/>
            <person name="Hu L."/>
            <person name="Hu X.T."/>
            <person name="Jiang X.T."/>
            <person name="Lai R."/>
            <person name="Lang Y.S."/>
            <person name="Liang B."/>
            <person name="Liao S.G."/>
            <person name="Mu D."/>
            <person name="Ma Y.Y."/>
            <person name="Niu Y.Y."/>
            <person name="Sun X.Q."/>
            <person name="Xia J.Q."/>
            <person name="Xiao J."/>
            <person name="Xiong Z.Q."/>
            <person name="Xu L."/>
            <person name="Yang L."/>
            <person name="Zhang Y."/>
            <person name="Zhao W."/>
            <person name="Zhao X.D."/>
            <person name="Zheng Y.T."/>
            <person name="Zhou J.M."/>
            <person name="Zhu Y.B."/>
            <person name="Zhang G.J."/>
            <person name="Wang J."/>
            <person name="Yao Y.G."/>
        </authorList>
    </citation>
    <scope>NUCLEOTIDE SEQUENCE [LARGE SCALE GENOMIC DNA]</scope>
</reference>
<evidence type="ECO:0000256" key="1">
    <source>
        <dbReference type="SAM" id="MobiDB-lite"/>
    </source>
</evidence>
<evidence type="ECO:0000313" key="2">
    <source>
        <dbReference type="EMBL" id="ELW69524.1"/>
    </source>
</evidence>
<proteinExistence type="predicted"/>
<protein>
    <submittedName>
        <fullName evidence="2">Uncharacterized protein</fullName>
    </submittedName>
</protein>
<evidence type="ECO:0000313" key="3">
    <source>
        <dbReference type="Proteomes" id="UP000011518"/>
    </source>
</evidence>
<dbReference type="InParanoid" id="L9L471"/>
<name>L9L471_TUPCH</name>
<organism evidence="2 3">
    <name type="scientific">Tupaia chinensis</name>
    <name type="common">Chinese tree shrew</name>
    <name type="synonym">Tupaia belangeri chinensis</name>
    <dbReference type="NCBI Taxonomy" id="246437"/>
    <lineage>
        <taxon>Eukaryota</taxon>
        <taxon>Metazoa</taxon>
        <taxon>Chordata</taxon>
        <taxon>Craniata</taxon>
        <taxon>Vertebrata</taxon>
        <taxon>Euteleostomi</taxon>
        <taxon>Mammalia</taxon>
        <taxon>Eutheria</taxon>
        <taxon>Euarchontoglires</taxon>
        <taxon>Scandentia</taxon>
        <taxon>Tupaiidae</taxon>
        <taxon>Tupaia</taxon>
    </lineage>
</organism>
<accession>L9L471</accession>
<dbReference type="EMBL" id="KB320527">
    <property type="protein sequence ID" value="ELW69524.1"/>
    <property type="molecule type" value="Genomic_DNA"/>
</dbReference>
<dbReference type="Proteomes" id="UP000011518">
    <property type="component" value="Unassembled WGS sequence"/>
</dbReference>
<reference evidence="3" key="1">
    <citation type="submission" date="2012-07" db="EMBL/GenBank/DDBJ databases">
        <title>Genome of the Chinese tree shrew, a rising model animal genetically related to primates.</title>
        <authorList>
            <person name="Zhang G."/>
            <person name="Fan Y."/>
            <person name="Yao Y."/>
            <person name="Huang Z."/>
        </authorList>
    </citation>
    <scope>NUCLEOTIDE SEQUENCE [LARGE SCALE GENOMIC DNA]</scope>
</reference>
<keyword evidence="3" id="KW-1185">Reference proteome</keyword>